<comment type="caution">
    <text evidence="2">The sequence shown here is derived from an EMBL/GenBank/DDBJ whole genome shotgun (WGS) entry which is preliminary data.</text>
</comment>
<feature type="signal peptide" evidence="1">
    <location>
        <begin position="1"/>
        <end position="19"/>
    </location>
</feature>
<keyword evidence="1" id="KW-0732">Signal</keyword>
<evidence type="ECO:0000313" key="3">
    <source>
        <dbReference type="Proteomes" id="UP001322138"/>
    </source>
</evidence>
<gene>
    <name evidence="2" type="ORF">QC761_208610</name>
</gene>
<accession>A0ABR0FS00</accession>
<name>A0ABR0FS00_9PEZI</name>
<keyword evidence="3" id="KW-1185">Reference proteome</keyword>
<dbReference type="GeneID" id="87896081"/>
<dbReference type="EMBL" id="JAFFGZ010000004">
    <property type="protein sequence ID" value="KAK4646228.1"/>
    <property type="molecule type" value="Genomic_DNA"/>
</dbReference>
<evidence type="ECO:0000313" key="2">
    <source>
        <dbReference type="EMBL" id="KAK4646228.1"/>
    </source>
</evidence>
<dbReference type="Gene3D" id="2.70.50.70">
    <property type="match status" value="1"/>
</dbReference>
<evidence type="ECO:0008006" key="4">
    <source>
        <dbReference type="Google" id="ProtNLM"/>
    </source>
</evidence>
<dbReference type="RefSeq" id="XP_062735204.1">
    <property type="nucleotide sequence ID" value="XM_062876599.1"/>
</dbReference>
<protein>
    <recommendedName>
        <fullName evidence="4">Glycoside Hydrolase Family 61</fullName>
    </recommendedName>
</protein>
<dbReference type="PANTHER" id="PTHR36182:SF2">
    <property type="entry name" value="LYTIC POLYSACCHARIDE MONOOXYGENASE"/>
    <property type="match status" value="1"/>
</dbReference>
<feature type="chain" id="PRO_5045402543" description="Glycoside Hydrolase Family 61" evidence="1">
    <location>
        <begin position="20"/>
        <end position="248"/>
    </location>
</feature>
<reference evidence="2 3" key="1">
    <citation type="journal article" date="2023" name="bioRxiv">
        <title>High-quality genome assemblies of four members of thePodospora anserinaspecies complex.</title>
        <authorList>
            <person name="Ament-Velasquez S.L."/>
            <person name="Vogan A.A."/>
            <person name="Wallerman O."/>
            <person name="Hartmann F."/>
            <person name="Gautier V."/>
            <person name="Silar P."/>
            <person name="Giraud T."/>
            <person name="Johannesson H."/>
        </authorList>
    </citation>
    <scope>NUCLEOTIDE SEQUENCE [LARGE SCALE GENOMIC DNA]</scope>
    <source>
        <strain evidence="2 3">CBS 112042</strain>
    </source>
</reference>
<dbReference type="PANTHER" id="PTHR36182">
    <property type="entry name" value="PROTEIN, PUTATIVE (AFU_ORTHOLOGUE AFUA_6G10930)-RELATED"/>
    <property type="match status" value="1"/>
</dbReference>
<proteinExistence type="predicted"/>
<sequence>MFFTKSVLAVGGLATLSQAHMLLRTPVPYTSPALVQDPLDPTGANFPCQARADTQFVGTATPMEKGSTQIMAFTGSAVHGGGSCQVSITYDNPPTAASVWKVLHSIQGGCPARNQAGNILPDNAALEGVDNYEYTIPADIPTGNATIAWTWVNKVGNREFYMNCAPVSIEGPEGSEDALAALPDMFTANIGGDCTTVGADSKDILFPNPGNSVETNGDVSAMVPPTGNCGGGAAARAVRGRRAAKFAA</sequence>
<evidence type="ECO:0000256" key="1">
    <source>
        <dbReference type="SAM" id="SignalP"/>
    </source>
</evidence>
<dbReference type="Proteomes" id="UP001322138">
    <property type="component" value="Unassembled WGS sequence"/>
</dbReference>
<organism evidence="2 3">
    <name type="scientific">Podospora bellae-mahoneyi</name>
    <dbReference type="NCBI Taxonomy" id="2093777"/>
    <lineage>
        <taxon>Eukaryota</taxon>
        <taxon>Fungi</taxon>
        <taxon>Dikarya</taxon>
        <taxon>Ascomycota</taxon>
        <taxon>Pezizomycotina</taxon>
        <taxon>Sordariomycetes</taxon>
        <taxon>Sordariomycetidae</taxon>
        <taxon>Sordariales</taxon>
        <taxon>Podosporaceae</taxon>
        <taxon>Podospora</taxon>
    </lineage>
</organism>